<evidence type="ECO:0000313" key="3">
    <source>
        <dbReference type="Proteomes" id="UP000654993"/>
    </source>
</evidence>
<dbReference type="RefSeq" id="WP_200966740.1">
    <property type="nucleotide sequence ID" value="NZ_BMAQ01000019.1"/>
</dbReference>
<reference evidence="2" key="1">
    <citation type="submission" date="2020-08" db="EMBL/GenBank/DDBJ databases">
        <authorList>
            <person name="Uke A."/>
            <person name="Chhe C."/>
            <person name="Baramee S."/>
            <person name="Kosugi A."/>
        </authorList>
    </citation>
    <scope>NUCLEOTIDE SEQUENCE</scope>
    <source>
        <strain evidence="2">DA-C8</strain>
    </source>
</reference>
<keyword evidence="1" id="KW-1133">Transmembrane helix</keyword>
<organism evidence="2 3">
    <name type="scientific">Insulibacter thermoxylanivorax</name>
    <dbReference type="NCBI Taxonomy" id="2749268"/>
    <lineage>
        <taxon>Bacteria</taxon>
        <taxon>Bacillati</taxon>
        <taxon>Bacillota</taxon>
        <taxon>Bacilli</taxon>
        <taxon>Bacillales</taxon>
        <taxon>Paenibacillaceae</taxon>
        <taxon>Insulibacter</taxon>
    </lineage>
</organism>
<feature type="transmembrane region" description="Helical" evidence="1">
    <location>
        <begin position="9"/>
        <end position="27"/>
    </location>
</feature>
<comment type="caution">
    <text evidence="2">The sequence shown here is derived from an EMBL/GenBank/DDBJ whole genome shotgun (WGS) entry which is preliminary data.</text>
</comment>
<evidence type="ECO:0000256" key="1">
    <source>
        <dbReference type="SAM" id="Phobius"/>
    </source>
</evidence>
<sequence length="186" mass="21664">MNKGVRKGIYVSILILVVGCVYLFNYFRQYNIENERTAIESVLKEWVYDDSEFNGLRTADLVQIDNTNSYMLLFQLENGNVGYAHLMKGWNDKFKMNSSGYGTNITSYKTIKTNHGKYAILYGKNPGLKIDHIKVDLYYEDFSFTADVSSEDLYLKYVQLPKNLKKTFPAELTYYDQDAREINPFK</sequence>
<keyword evidence="1" id="KW-0812">Transmembrane</keyword>
<keyword evidence="1" id="KW-0472">Membrane</keyword>
<protein>
    <submittedName>
        <fullName evidence="2">Uncharacterized protein</fullName>
    </submittedName>
</protein>
<keyword evidence="3" id="KW-1185">Reference proteome</keyword>
<name>A0A916VGG4_9BACL</name>
<evidence type="ECO:0000313" key="2">
    <source>
        <dbReference type="EMBL" id="GFR38496.1"/>
    </source>
</evidence>
<dbReference type="PROSITE" id="PS51257">
    <property type="entry name" value="PROKAR_LIPOPROTEIN"/>
    <property type="match status" value="1"/>
</dbReference>
<proteinExistence type="predicted"/>
<dbReference type="Proteomes" id="UP000654993">
    <property type="component" value="Unassembled WGS sequence"/>
</dbReference>
<dbReference type="AlphaFoldDB" id="A0A916VGG4"/>
<gene>
    <name evidence="2" type="ORF">PRECH8_17920</name>
</gene>
<reference evidence="2" key="2">
    <citation type="journal article" date="2021" name="Data Brief">
        <title>Draft genome sequence data of the facultative, thermophilic, xylanolytic bacterium Paenibacillus sp. strain DA-C8.</title>
        <authorList>
            <person name="Chhe C."/>
            <person name="Uke A."/>
            <person name="Baramee S."/>
            <person name="Ungkulpasvich U."/>
            <person name="Tachaapaikoon C."/>
            <person name="Pason P."/>
            <person name="Waeonukul R."/>
            <person name="Ratanakhanokchai K."/>
            <person name="Kosugi A."/>
        </authorList>
    </citation>
    <scope>NUCLEOTIDE SEQUENCE</scope>
    <source>
        <strain evidence="2">DA-C8</strain>
    </source>
</reference>
<accession>A0A916VGG4</accession>
<dbReference type="EMBL" id="BMAQ01000019">
    <property type="protein sequence ID" value="GFR38496.1"/>
    <property type="molecule type" value="Genomic_DNA"/>
</dbReference>